<protein>
    <submittedName>
        <fullName evidence="1">Uncharacterized protein</fullName>
    </submittedName>
</protein>
<dbReference type="OrthoDB" id="31879at2"/>
<proteinExistence type="predicted"/>
<dbReference type="AlphaFoldDB" id="A0A399EN81"/>
<reference evidence="1 2" key="1">
    <citation type="submission" date="2018-08" db="EMBL/GenBank/DDBJ databases">
        <title>Meiothermus roseus NBRC 110900 genome sequencing project.</title>
        <authorList>
            <person name="Da Costa M.S."/>
            <person name="Albuquerque L."/>
            <person name="Raposo P."/>
            <person name="Froufe H.J.C."/>
            <person name="Barroso C.S."/>
            <person name="Egas C."/>
        </authorList>
    </citation>
    <scope>NUCLEOTIDE SEQUENCE [LARGE SCALE GENOMIC DNA]</scope>
    <source>
        <strain evidence="1 2">NBRC 110900</strain>
    </source>
</reference>
<dbReference type="Proteomes" id="UP000265341">
    <property type="component" value="Unassembled WGS sequence"/>
</dbReference>
<accession>A0A399EN81</accession>
<comment type="caution">
    <text evidence="1">The sequence shown here is derived from an EMBL/GenBank/DDBJ whole genome shotgun (WGS) entry which is preliminary data.</text>
</comment>
<dbReference type="EMBL" id="QWLA01000056">
    <property type="protein sequence ID" value="RIH84509.1"/>
    <property type="molecule type" value="Genomic_DNA"/>
</dbReference>
<sequence length="208" mass="23548">MNDTAASAYELLELARAGAYTLPEGFGGFSADLELYLDGSWHRGRVVARSPKDIELHVLEDLLEWPRRELASMLAHRSPRPFAQGEGQYPMRVTAAGPLGTRVELEDPLRSALWVQEGRVRVVERNFPASSFRIHLHTYAEAGAKHLPAHFTVIYRREDGSLEAVESFADAYAEVAGVWLPERRQVVRHDEQGLSVRELRLVRHRLLD</sequence>
<dbReference type="Pfam" id="PF11866">
    <property type="entry name" value="DUF3386"/>
    <property type="match status" value="1"/>
</dbReference>
<keyword evidence="2" id="KW-1185">Reference proteome</keyword>
<organism evidence="1 2">
    <name type="scientific">Calidithermus roseus</name>
    <dbReference type="NCBI Taxonomy" id="1644118"/>
    <lineage>
        <taxon>Bacteria</taxon>
        <taxon>Thermotogati</taxon>
        <taxon>Deinococcota</taxon>
        <taxon>Deinococci</taxon>
        <taxon>Thermales</taxon>
        <taxon>Thermaceae</taxon>
        <taxon>Calidithermus</taxon>
    </lineage>
</organism>
<evidence type="ECO:0000313" key="2">
    <source>
        <dbReference type="Proteomes" id="UP000265341"/>
    </source>
</evidence>
<dbReference type="RefSeq" id="WP_119278964.1">
    <property type="nucleotide sequence ID" value="NZ_QWLA01000056.1"/>
</dbReference>
<gene>
    <name evidence="1" type="ORF">Mrose_02611</name>
</gene>
<name>A0A399EN81_9DEIN</name>
<dbReference type="InterPro" id="IPR021809">
    <property type="entry name" value="DUF3386"/>
</dbReference>
<evidence type="ECO:0000313" key="1">
    <source>
        <dbReference type="EMBL" id="RIH84509.1"/>
    </source>
</evidence>